<keyword evidence="2" id="KW-1185">Reference proteome</keyword>
<evidence type="ECO:0008006" key="3">
    <source>
        <dbReference type="Google" id="ProtNLM"/>
    </source>
</evidence>
<dbReference type="Gene3D" id="2.60.120.620">
    <property type="entry name" value="q2cbj1_9rhob like domain"/>
    <property type="match status" value="1"/>
</dbReference>
<evidence type="ECO:0000313" key="2">
    <source>
        <dbReference type="Proteomes" id="UP000011864"/>
    </source>
</evidence>
<dbReference type="eggNOG" id="ENOG5032GFI">
    <property type="taxonomic scope" value="Bacteria"/>
</dbReference>
<dbReference type="InterPro" id="IPR045617">
    <property type="entry name" value="DUF6445"/>
</dbReference>
<sequence length="200" mass="22622">MYYSLVVIDDFLDAVDALRAKALSAVYPMPEEQTYFPGRNAQEAVFVDGLDPLISEIVGEKLVAATGNSHGKFRMALAGEQGKGGVHIDQCYWSGILYLSKDEDCVGGTDFYRNKETKSDTAPLNKEQLKNMGFNNHQEFWDDLKANGQDVEQWQLTSHIPMKYNRLVLFRPWLFHNAGPGFGDSVENGRIIYPLFYNNQ</sequence>
<name>K7AF83_9ALTE</name>
<dbReference type="OrthoDB" id="4048724at2"/>
<evidence type="ECO:0000313" key="1">
    <source>
        <dbReference type="EMBL" id="AGH46190.1"/>
    </source>
</evidence>
<reference evidence="1 2" key="1">
    <citation type="journal article" date="2013" name="Genome Announc.">
        <title>Complete Genome Sequence of Glaciecola psychrophila Strain 170T.</title>
        <authorList>
            <person name="Yin J."/>
            <person name="Chen J."/>
            <person name="Liu G."/>
            <person name="Yu Y."/>
            <person name="Song L."/>
            <person name="Wang X."/>
            <person name="Qu X."/>
        </authorList>
    </citation>
    <scope>NUCLEOTIDE SEQUENCE [LARGE SCALE GENOMIC DNA]</scope>
    <source>
        <strain evidence="1 2">170</strain>
    </source>
</reference>
<dbReference type="PATRIC" id="fig|1129794.4.peg.4069"/>
<dbReference type="STRING" id="1129794.C427_4085"/>
<dbReference type="AlphaFoldDB" id="K7AF83"/>
<proteinExistence type="predicted"/>
<accession>K7AF83</accession>
<dbReference type="Pfam" id="PF20043">
    <property type="entry name" value="DUF6445"/>
    <property type="match status" value="1"/>
</dbReference>
<dbReference type="EMBL" id="CP003837">
    <property type="protein sequence ID" value="AGH46190.1"/>
    <property type="molecule type" value="Genomic_DNA"/>
</dbReference>
<protein>
    <recommendedName>
        <fullName evidence="3">Phytanoyl-CoA dioxygenase</fullName>
    </recommendedName>
</protein>
<dbReference type="HOGENOM" id="CLU_117603_0_0_6"/>
<dbReference type="KEGG" id="gps:C427_4085"/>
<gene>
    <name evidence="1" type="ORF">C427_4085</name>
</gene>
<organism evidence="1 2">
    <name type="scientific">Paraglaciecola psychrophila 170</name>
    <dbReference type="NCBI Taxonomy" id="1129794"/>
    <lineage>
        <taxon>Bacteria</taxon>
        <taxon>Pseudomonadati</taxon>
        <taxon>Pseudomonadota</taxon>
        <taxon>Gammaproteobacteria</taxon>
        <taxon>Alteromonadales</taxon>
        <taxon>Alteromonadaceae</taxon>
        <taxon>Paraglaciecola</taxon>
    </lineage>
</organism>
<dbReference type="Proteomes" id="UP000011864">
    <property type="component" value="Chromosome"/>
</dbReference>
<dbReference type="RefSeq" id="WP_007641229.1">
    <property type="nucleotide sequence ID" value="NC_020514.1"/>
</dbReference>